<reference evidence="4" key="4">
    <citation type="submission" date="2025-09" db="UniProtKB">
        <authorList>
            <consortium name="Ensembl"/>
        </authorList>
    </citation>
    <scope>IDENTIFICATION</scope>
</reference>
<reference evidence="5" key="1">
    <citation type="submission" date="2011-10" db="EMBL/GenBank/DDBJ databases">
        <authorList>
            <consortium name="Soft-shell Turtle Genome Consortium"/>
        </authorList>
    </citation>
    <scope>NUCLEOTIDE SEQUENCE [LARGE SCALE GENOMIC DNA]</scope>
    <source>
        <strain evidence="5">Daiwa-1</strain>
    </source>
</reference>
<dbReference type="SMART" id="SM00248">
    <property type="entry name" value="ANK"/>
    <property type="match status" value="2"/>
</dbReference>
<dbReference type="EMBL" id="AGCU01100687">
    <property type="status" value="NOT_ANNOTATED_CDS"/>
    <property type="molecule type" value="Genomic_DNA"/>
</dbReference>
<reference evidence="5" key="2">
    <citation type="journal article" date="2013" name="Nat. Genet.">
        <title>The draft genomes of soft-shell turtle and green sea turtle yield insights into the development and evolution of the turtle-specific body plan.</title>
        <authorList>
            <person name="Wang Z."/>
            <person name="Pascual-Anaya J."/>
            <person name="Zadissa A."/>
            <person name="Li W."/>
            <person name="Niimura Y."/>
            <person name="Huang Z."/>
            <person name="Li C."/>
            <person name="White S."/>
            <person name="Xiong Z."/>
            <person name="Fang D."/>
            <person name="Wang B."/>
            <person name="Ming Y."/>
            <person name="Chen Y."/>
            <person name="Zheng Y."/>
            <person name="Kuraku S."/>
            <person name="Pignatelli M."/>
            <person name="Herrero J."/>
            <person name="Beal K."/>
            <person name="Nozawa M."/>
            <person name="Li Q."/>
            <person name="Wang J."/>
            <person name="Zhang H."/>
            <person name="Yu L."/>
            <person name="Shigenobu S."/>
            <person name="Wang J."/>
            <person name="Liu J."/>
            <person name="Flicek P."/>
            <person name="Searle S."/>
            <person name="Wang J."/>
            <person name="Kuratani S."/>
            <person name="Yin Y."/>
            <person name="Aken B."/>
            <person name="Zhang G."/>
            <person name="Irie N."/>
        </authorList>
    </citation>
    <scope>NUCLEOTIDE SEQUENCE [LARGE SCALE GENOMIC DNA]</scope>
    <source>
        <strain evidence="5">Daiwa-1</strain>
    </source>
</reference>
<dbReference type="SUPFAM" id="SSF48403">
    <property type="entry name" value="Ankyrin repeat"/>
    <property type="match status" value="1"/>
</dbReference>
<feature type="domain" description="Fibronectin type-III" evidence="3">
    <location>
        <begin position="203"/>
        <end position="299"/>
    </location>
</feature>
<proteinExistence type="predicted"/>
<dbReference type="EMBL" id="AGCU01100685">
    <property type="status" value="NOT_ANNOTATED_CDS"/>
    <property type="molecule type" value="Genomic_DNA"/>
</dbReference>
<dbReference type="PROSITE" id="PS50297">
    <property type="entry name" value="ANK_REP_REGION"/>
    <property type="match status" value="1"/>
</dbReference>
<dbReference type="GO" id="GO:0061172">
    <property type="term" value="P:regulation of establishment of bipolar cell polarity"/>
    <property type="evidence" value="ECO:0007669"/>
    <property type="project" value="TreeGrafter"/>
</dbReference>
<dbReference type="Gene3D" id="1.25.40.20">
    <property type="entry name" value="Ankyrin repeat-containing domain"/>
    <property type="match status" value="1"/>
</dbReference>
<dbReference type="GeneTree" id="ENSGT00940000159856"/>
<dbReference type="EMBL" id="AGCU01100684">
    <property type="status" value="NOT_ANNOTATED_CDS"/>
    <property type="molecule type" value="Genomic_DNA"/>
</dbReference>
<dbReference type="EMBL" id="AGCU01100682">
    <property type="status" value="NOT_ANNOTATED_CDS"/>
    <property type="molecule type" value="Genomic_DNA"/>
</dbReference>
<dbReference type="InterPro" id="IPR002110">
    <property type="entry name" value="Ankyrin_rpt"/>
</dbReference>
<dbReference type="PROSITE" id="PS50853">
    <property type="entry name" value="FN3"/>
    <property type="match status" value="1"/>
</dbReference>
<dbReference type="GO" id="GO:0000132">
    <property type="term" value="P:establishment of mitotic spindle orientation"/>
    <property type="evidence" value="ECO:0007669"/>
    <property type="project" value="TreeGrafter"/>
</dbReference>
<dbReference type="PANTHER" id="PTHR21437">
    <property type="entry name" value="WIDE AWAKE"/>
    <property type="match status" value="1"/>
</dbReference>
<dbReference type="HOGENOM" id="CLU_051505_0_0_1"/>
<dbReference type="EMBL" id="AGCU01100689">
    <property type="status" value="NOT_ANNOTATED_CDS"/>
    <property type="molecule type" value="Genomic_DNA"/>
</dbReference>
<feature type="region of interest" description="Disordered" evidence="2">
    <location>
        <begin position="1"/>
        <end position="26"/>
    </location>
</feature>
<dbReference type="Pfam" id="PF13637">
    <property type="entry name" value="Ank_4"/>
    <property type="match status" value="1"/>
</dbReference>
<evidence type="ECO:0000256" key="2">
    <source>
        <dbReference type="SAM" id="MobiDB-lite"/>
    </source>
</evidence>
<dbReference type="EMBL" id="AGCU01100681">
    <property type="status" value="NOT_ANNOTATED_CDS"/>
    <property type="molecule type" value="Genomic_DNA"/>
</dbReference>
<dbReference type="InterPro" id="IPR036116">
    <property type="entry name" value="FN3_sf"/>
</dbReference>
<evidence type="ECO:0000259" key="3">
    <source>
        <dbReference type="PROSITE" id="PS50853"/>
    </source>
</evidence>
<protein>
    <submittedName>
        <fullName evidence="4">Ankyrin repeat and fibronectin type III domain containing 1</fullName>
    </submittedName>
</protein>
<sequence>KMTQQMQNLNLSQTKKNSGPSSPNAAKRLYRNLSEKLKGSHASFDEVYFRAKSDRLSLRKTSVNLQCNEAMFEAVEQQDLDAVHLLLYQYTPEELDLNTPNSEGLTPLDIAILTNNVPIARILLRIGAKESPHFVNMESRSMHLSALVQEAQQRVSELSAQVMSEGLSMDNTDKEKQLKAWEWRYRLYKRMKAGYEHARAPEAPTNVCLMVTSSTSLTVTFQEPLSVNSAVVTKYKGTGFGHRSFTSLKNEEGSMRSYLLAETFPMHLQGQIYYTRVSAYNMKGWGPPQTTTPACAAPSS</sequence>
<accession>K7GG39</accession>
<feature type="compositionally biased region" description="Polar residues" evidence="2">
    <location>
        <begin position="1"/>
        <end position="24"/>
    </location>
</feature>
<dbReference type="GO" id="GO:0005819">
    <property type="term" value="C:spindle"/>
    <property type="evidence" value="ECO:0007669"/>
    <property type="project" value="TreeGrafter"/>
</dbReference>
<evidence type="ECO:0000313" key="4">
    <source>
        <dbReference type="Ensembl" id="ENSPSIP00000019250.1"/>
    </source>
</evidence>
<dbReference type="Gene3D" id="2.60.40.10">
    <property type="entry name" value="Immunoglobulins"/>
    <property type="match status" value="1"/>
</dbReference>
<gene>
    <name evidence="4" type="primary">ANKFN1</name>
</gene>
<dbReference type="PANTHER" id="PTHR21437:SF3">
    <property type="entry name" value="ANKYRIN REPEAT AND FIBRONECTIN TYPE-III DOMAIN-CONTAINING PROTEIN 1"/>
    <property type="match status" value="1"/>
</dbReference>
<dbReference type="Proteomes" id="UP000007267">
    <property type="component" value="Unassembled WGS sequence"/>
</dbReference>
<dbReference type="InterPro" id="IPR039269">
    <property type="entry name" value="ANKFN1"/>
</dbReference>
<keyword evidence="1" id="KW-0040">ANK repeat</keyword>
<dbReference type="EMBL" id="AGCU01100690">
    <property type="status" value="NOT_ANNOTATED_CDS"/>
    <property type="molecule type" value="Genomic_DNA"/>
</dbReference>
<dbReference type="EMBL" id="AGCU01100683">
    <property type="status" value="NOT_ANNOTATED_CDS"/>
    <property type="molecule type" value="Genomic_DNA"/>
</dbReference>
<dbReference type="InterPro" id="IPR003961">
    <property type="entry name" value="FN3_dom"/>
</dbReference>
<reference evidence="4" key="3">
    <citation type="submission" date="2025-08" db="UniProtKB">
        <authorList>
            <consortium name="Ensembl"/>
        </authorList>
    </citation>
    <scope>IDENTIFICATION</scope>
</reference>
<dbReference type="Ensembl" id="ENSPSIT00000019340.1">
    <property type="protein sequence ID" value="ENSPSIP00000019250.1"/>
    <property type="gene ID" value="ENSPSIG00000017061.1"/>
</dbReference>
<dbReference type="SUPFAM" id="SSF49265">
    <property type="entry name" value="Fibronectin type III"/>
    <property type="match status" value="1"/>
</dbReference>
<dbReference type="EMBL" id="AGCU01100686">
    <property type="status" value="NOT_ANNOTATED_CDS"/>
    <property type="molecule type" value="Genomic_DNA"/>
</dbReference>
<evidence type="ECO:0000256" key="1">
    <source>
        <dbReference type="PROSITE-ProRule" id="PRU00023"/>
    </source>
</evidence>
<name>K7GG39_PELSI</name>
<dbReference type="PROSITE" id="PS50088">
    <property type="entry name" value="ANK_REPEAT"/>
    <property type="match status" value="1"/>
</dbReference>
<keyword evidence="5" id="KW-1185">Reference proteome</keyword>
<dbReference type="InterPro" id="IPR036770">
    <property type="entry name" value="Ankyrin_rpt-contain_sf"/>
</dbReference>
<organism evidence="4 5">
    <name type="scientific">Pelodiscus sinensis</name>
    <name type="common">Chinese softshell turtle</name>
    <name type="synonym">Trionyx sinensis</name>
    <dbReference type="NCBI Taxonomy" id="13735"/>
    <lineage>
        <taxon>Eukaryota</taxon>
        <taxon>Metazoa</taxon>
        <taxon>Chordata</taxon>
        <taxon>Craniata</taxon>
        <taxon>Vertebrata</taxon>
        <taxon>Euteleostomi</taxon>
        <taxon>Archelosauria</taxon>
        <taxon>Testudinata</taxon>
        <taxon>Testudines</taxon>
        <taxon>Cryptodira</taxon>
        <taxon>Trionychia</taxon>
        <taxon>Trionychidae</taxon>
        <taxon>Pelodiscus</taxon>
    </lineage>
</organism>
<dbReference type="InterPro" id="IPR013783">
    <property type="entry name" value="Ig-like_fold"/>
</dbReference>
<dbReference type="EMBL" id="AGCU01100688">
    <property type="status" value="NOT_ANNOTATED_CDS"/>
    <property type="molecule type" value="Genomic_DNA"/>
</dbReference>
<evidence type="ECO:0000313" key="5">
    <source>
        <dbReference type="Proteomes" id="UP000007267"/>
    </source>
</evidence>
<dbReference type="AlphaFoldDB" id="K7GG39"/>
<feature type="repeat" description="ANK" evidence="1">
    <location>
        <begin position="103"/>
        <end position="128"/>
    </location>
</feature>
<dbReference type="CDD" id="cd00063">
    <property type="entry name" value="FN3"/>
    <property type="match status" value="1"/>
</dbReference>